<dbReference type="CDD" id="cd05236">
    <property type="entry name" value="FAR-N_SDR_e"/>
    <property type="match status" value="1"/>
</dbReference>
<keyword evidence="8 10" id="KW-0472">Membrane</keyword>
<dbReference type="EC" id="1.2.1.84" evidence="10"/>
<comment type="subcellular location">
    <subcellularLocation>
        <location evidence="1">Membrane</location>
        <topology evidence="1">Multi-pass membrane protein</topology>
    </subcellularLocation>
</comment>
<dbReference type="EMBL" id="OV651834">
    <property type="protein sequence ID" value="CAH1107542.1"/>
    <property type="molecule type" value="Genomic_DNA"/>
</dbReference>
<dbReference type="Gene3D" id="3.40.50.720">
    <property type="entry name" value="NAD(P)-binding Rossmann-like Domain"/>
    <property type="match status" value="1"/>
</dbReference>
<evidence type="ECO:0000256" key="5">
    <source>
        <dbReference type="ARBA" id="ARBA00022857"/>
    </source>
</evidence>
<dbReference type="Pfam" id="PF07993">
    <property type="entry name" value="NAD_binding_4"/>
    <property type="match status" value="1"/>
</dbReference>
<evidence type="ECO:0000256" key="1">
    <source>
        <dbReference type="ARBA" id="ARBA00004141"/>
    </source>
</evidence>
<comment type="catalytic activity">
    <reaction evidence="9 10">
        <text>a long-chain fatty acyl-CoA + 2 NADPH + 2 H(+) = a long-chain primary fatty alcohol + 2 NADP(+) + CoA</text>
        <dbReference type="Rhea" id="RHEA:52716"/>
        <dbReference type="ChEBI" id="CHEBI:15378"/>
        <dbReference type="ChEBI" id="CHEBI:57287"/>
        <dbReference type="ChEBI" id="CHEBI:57783"/>
        <dbReference type="ChEBI" id="CHEBI:58349"/>
        <dbReference type="ChEBI" id="CHEBI:77396"/>
        <dbReference type="ChEBI" id="CHEBI:83139"/>
        <dbReference type="EC" id="1.2.1.84"/>
    </reaction>
</comment>
<keyword evidence="3 10" id="KW-0444">Lipid biosynthesis</keyword>
<evidence type="ECO:0000259" key="12">
    <source>
        <dbReference type="Pfam" id="PF07993"/>
    </source>
</evidence>
<dbReference type="GO" id="GO:0016020">
    <property type="term" value="C:membrane"/>
    <property type="evidence" value="ECO:0007669"/>
    <property type="project" value="UniProtKB-SubCell"/>
</dbReference>
<dbReference type="Proteomes" id="UP001153636">
    <property type="component" value="Chromosome 22"/>
</dbReference>
<dbReference type="GO" id="GO:0035336">
    <property type="term" value="P:long-chain fatty-acyl-CoA metabolic process"/>
    <property type="evidence" value="ECO:0007669"/>
    <property type="project" value="TreeGrafter"/>
</dbReference>
<dbReference type="InterPro" id="IPR026055">
    <property type="entry name" value="FAR"/>
</dbReference>
<dbReference type="Pfam" id="PF03015">
    <property type="entry name" value="Sterile"/>
    <property type="match status" value="1"/>
</dbReference>
<evidence type="ECO:0000256" key="9">
    <source>
        <dbReference type="ARBA" id="ARBA00052530"/>
    </source>
</evidence>
<dbReference type="CDD" id="cd09071">
    <property type="entry name" value="FAR_C"/>
    <property type="match status" value="1"/>
</dbReference>
<dbReference type="GO" id="GO:0102965">
    <property type="term" value="F:alcohol-forming long-chain fatty acyl-CoA reductase activity"/>
    <property type="evidence" value="ECO:0007669"/>
    <property type="project" value="UniProtKB-EC"/>
</dbReference>
<protein>
    <recommendedName>
        <fullName evidence="10">Fatty acyl-CoA reductase</fullName>
        <ecNumber evidence="10">1.2.1.84</ecNumber>
    </recommendedName>
</protein>
<reference evidence="13" key="1">
    <citation type="submission" date="2022-01" db="EMBL/GenBank/DDBJ databases">
        <authorList>
            <person name="King R."/>
        </authorList>
    </citation>
    <scope>NUCLEOTIDE SEQUENCE</scope>
</reference>
<dbReference type="SUPFAM" id="SSF51735">
    <property type="entry name" value="NAD(P)-binding Rossmann-fold domains"/>
    <property type="match status" value="1"/>
</dbReference>
<keyword evidence="7 10" id="KW-0443">Lipid metabolism</keyword>
<evidence type="ECO:0000256" key="10">
    <source>
        <dbReference type="RuleBase" id="RU363097"/>
    </source>
</evidence>
<evidence type="ECO:0000256" key="2">
    <source>
        <dbReference type="ARBA" id="ARBA00005928"/>
    </source>
</evidence>
<comment type="function">
    <text evidence="10">Catalyzes the reduction of fatty acyl-CoA to fatty alcohols.</text>
</comment>
<evidence type="ECO:0000256" key="6">
    <source>
        <dbReference type="ARBA" id="ARBA00022989"/>
    </source>
</evidence>
<evidence type="ECO:0000313" key="14">
    <source>
        <dbReference type="Proteomes" id="UP001153636"/>
    </source>
</evidence>
<organism evidence="13 14">
    <name type="scientific">Psylliodes chrysocephalus</name>
    <dbReference type="NCBI Taxonomy" id="3402493"/>
    <lineage>
        <taxon>Eukaryota</taxon>
        <taxon>Metazoa</taxon>
        <taxon>Ecdysozoa</taxon>
        <taxon>Arthropoda</taxon>
        <taxon>Hexapoda</taxon>
        <taxon>Insecta</taxon>
        <taxon>Pterygota</taxon>
        <taxon>Neoptera</taxon>
        <taxon>Endopterygota</taxon>
        <taxon>Coleoptera</taxon>
        <taxon>Polyphaga</taxon>
        <taxon>Cucujiformia</taxon>
        <taxon>Chrysomeloidea</taxon>
        <taxon>Chrysomelidae</taxon>
        <taxon>Galerucinae</taxon>
        <taxon>Alticini</taxon>
        <taxon>Psylliodes</taxon>
    </lineage>
</organism>
<feature type="domain" description="Fatty acyl-CoA reductase C-terminal" evidence="11">
    <location>
        <begin position="360"/>
        <end position="414"/>
    </location>
</feature>
<evidence type="ECO:0000256" key="3">
    <source>
        <dbReference type="ARBA" id="ARBA00022516"/>
    </source>
</evidence>
<evidence type="ECO:0000313" key="13">
    <source>
        <dbReference type="EMBL" id="CAH1107542.1"/>
    </source>
</evidence>
<feature type="transmembrane region" description="Helical" evidence="10">
    <location>
        <begin position="351"/>
        <end position="374"/>
    </location>
</feature>
<dbReference type="PANTHER" id="PTHR11011">
    <property type="entry name" value="MALE STERILITY PROTEIN 2-RELATED"/>
    <property type="match status" value="1"/>
</dbReference>
<evidence type="ECO:0000259" key="11">
    <source>
        <dbReference type="Pfam" id="PF03015"/>
    </source>
</evidence>
<sequence length="421" mass="47534">MEETPIQQFYKETNIFITGGTGFMGKILIEKLLRSTQADTLYLLIREKKGKNMHVRMDELFDNVIFGRLKKEHPKFKHRVVGIAGDCSVSGLGLSITDRQTLISKVNIVFHVAATVRFDENLKLAYNINVNGAKDVIDLARQIKNLKSMVHVSTAYSNCPSKEIDEKIYECPVAYDNVKALIEKISKKDAEILTPRIIGKWPNTYTFTKFLAESMIKDLGGGLPVAIFRPSIVISTYREPIEGWIDNLYGPTGVCAGALSGVLRVSFCSEEKVADIVPVDMCVSGLIAAAWDVSSKKCEMSSEVSVYNYVSTPENPITWKESIELNFIHGREYPSINSIWEVCVIFTSNLYVYWFLTIFLHTLPGLIIDCFTLITGNKPRMLKIYKKVHKFSIILSYFSTRSWIFSNKKHEKFVGKTGSEG</sequence>
<accession>A0A9P0GFM2</accession>
<evidence type="ECO:0000256" key="7">
    <source>
        <dbReference type="ARBA" id="ARBA00023098"/>
    </source>
</evidence>
<keyword evidence="14" id="KW-1185">Reference proteome</keyword>
<dbReference type="PANTHER" id="PTHR11011:SF60">
    <property type="entry name" value="FATTY ACYL-COA REDUCTASE-RELATED"/>
    <property type="match status" value="1"/>
</dbReference>
<keyword evidence="4 10" id="KW-0812">Transmembrane</keyword>
<dbReference type="FunFam" id="3.40.50.720:FF:000143">
    <property type="entry name" value="Fatty acyl-CoA reductase"/>
    <property type="match status" value="1"/>
</dbReference>
<feature type="domain" description="Thioester reductase (TE)" evidence="12">
    <location>
        <begin position="17"/>
        <end position="284"/>
    </location>
</feature>
<proteinExistence type="inferred from homology"/>
<dbReference type="InterPro" id="IPR013120">
    <property type="entry name" value="FAR_NAD-bd"/>
</dbReference>
<keyword evidence="5 10" id="KW-0521">NADP</keyword>
<keyword evidence="10" id="KW-0560">Oxidoreductase</keyword>
<dbReference type="OrthoDB" id="429813at2759"/>
<dbReference type="InterPro" id="IPR036291">
    <property type="entry name" value="NAD(P)-bd_dom_sf"/>
</dbReference>
<keyword evidence="6 10" id="KW-1133">Transmembrane helix</keyword>
<gene>
    <name evidence="13" type="ORF">PSYICH_LOCUS8202</name>
</gene>
<dbReference type="GO" id="GO:0005777">
    <property type="term" value="C:peroxisome"/>
    <property type="evidence" value="ECO:0007669"/>
    <property type="project" value="TreeGrafter"/>
</dbReference>
<dbReference type="AlphaFoldDB" id="A0A9P0GFM2"/>
<dbReference type="GO" id="GO:0080019">
    <property type="term" value="F:alcohol-forming very long-chain fatty acyl-CoA reductase activity"/>
    <property type="evidence" value="ECO:0007669"/>
    <property type="project" value="InterPro"/>
</dbReference>
<evidence type="ECO:0000256" key="8">
    <source>
        <dbReference type="ARBA" id="ARBA00023136"/>
    </source>
</evidence>
<name>A0A9P0GFM2_9CUCU</name>
<dbReference type="InterPro" id="IPR033640">
    <property type="entry name" value="FAR_C"/>
</dbReference>
<evidence type="ECO:0000256" key="4">
    <source>
        <dbReference type="ARBA" id="ARBA00022692"/>
    </source>
</evidence>
<comment type="similarity">
    <text evidence="2 10">Belongs to the fatty acyl-CoA reductase family.</text>
</comment>